<keyword evidence="4" id="KW-0812">Transmembrane</keyword>
<sequence>MHDCSWVVFGFVYLLVCVLGFSVSGLVCLRWQIGTTMVQEEQNQRCSTSSSGGCGGVNGGRCAKSSKKIKQTKIPQRGLGVEKLEKIRLEEQRRNETATMPVVLPLHDHPCRRHHLHQQQQQQQNSSSMSVSHLDLFSPSIPLPQTNSSAHYLPSNVINTTFGNASSESIFAWPGHVMADGYGCVPSTWNAQELTNEFTIWVNSMNSHKDLKPNWPCPTSVPRKQQHQQVSTLMNVCATSISSSSGLNLQMEPPSNQSCYSNYYSPPIWPEEEKVGIEDPLTTHGSSVRDRRLYSFFPLKTSQIGHGISNERSDEAENDVDLTLKL</sequence>
<keyword evidence="1" id="KW-0678">Repressor</keyword>
<evidence type="ECO:0000256" key="2">
    <source>
        <dbReference type="ARBA" id="ARBA00023015"/>
    </source>
</evidence>
<evidence type="ECO:0000256" key="1">
    <source>
        <dbReference type="ARBA" id="ARBA00022491"/>
    </source>
</evidence>
<evidence type="ECO:0000256" key="3">
    <source>
        <dbReference type="ARBA" id="ARBA00023163"/>
    </source>
</evidence>
<feature type="transmembrane region" description="Helical" evidence="4">
    <location>
        <begin position="6"/>
        <end position="29"/>
    </location>
</feature>
<dbReference type="AlphaFoldDB" id="A0AAP0ECH0"/>
<dbReference type="PANTHER" id="PTHR33388">
    <property type="entry name" value="OS01G0212500 PROTEIN"/>
    <property type="match status" value="1"/>
</dbReference>
<keyword evidence="2" id="KW-0805">Transcription regulation</keyword>
<keyword evidence="4" id="KW-1133">Transmembrane helix</keyword>
<protein>
    <submittedName>
        <fullName evidence="5">Uncharacterized protein</fullName>
    </submittedName>
</protein>
<dbReference type="GO" id="GO:0003700">
    <property type="term" value="F:DNA-binding transcription factor activity"/>
    <property type="evidence" value="ECO:0007669"/>
    <property type="project" value="InterPro"/>
</dbReference>
<proteinExistence type="predicted"/>
<name>A0AAP0ECH0_9MAGN</name>
<evidence type="ECO:0000313" key="6">
    <source>
        <dbReference type="Proteomes" id="UP001419268"/>
    </source>
</evidence>
<dbReference type="InterPro" id="IPR040356">
    <property type="entry name" value="SPEAR"/>
</dbReference>
<dbReference type="EMBL" id="JBBNAG010000012">
    <property type="protein sequence ID" value="KAK9089017.1"/>
    <property type="molecule type" value="Genomic_DNA"/>
</dbReference>
<accession>A0AAP0ECH0</accession>
<organism evidence="5 6">
    <name type="scientific">Stephania cephalantha</name>
    <dbReference type="NCBI Taxonomy" id="152367"/>
    <lineage>
        <taxon>Eukaryota</taxon>
        <taxon>Viridiplantae</taxon>
        <taxon>Streptophyta</taxon>
        <taxon>Embryophyta</taxon>
        <taxon>Tracheophyta</taxon>
        <taxon>Spermatophyta</taxon>
        <taxon>Magnoliopsida</taxon>
        <taxon>Ranunculales</taxon>
        <taxon>Menispermaceae</taxon>
        <taxon>Menispermoideae</taxon>
        <taxon>Cissampelideae</taxon>
        <taxon>Stephania</taxon>
    </lineage>
</organism>
<keyword evidence="6" id="KW-1185">Reference proteome</keyword>
<reference evidence="5 6" key="1">
    <citation type="submission" date="2024-01" db="EMBL/GenBank/DDBJ databases">
        <title>Genome assemblies of Stephania.</title>
        <authorList>
            <person name="Yang L."/>
        </authorList>
    </citation>
    <scope>NUCLEOTIDE SEQUENCE [LARGE SCALE GENOMIC DNA]</scope>
    <source>
        <strain evidence="5">JXDWG</strain>
        <tissue evidence="5">Leaf</tissue>
    </source>
</reference>
<evidence type="ECO:0000256" key="4">
    <source>
        <dbReference type="SAM" id="Phobius"/>
    </source>
</evidence>
<keyword evidence="4" id="KW-0472">Membrane</keyword>
<dbReference type="PANTHER" id="PTHR33388:SF1">
    <property type="entry name" value="PROTEIN SPEAR2"/>
    <property type="match status" value="1"/>
</dbReference>
<gene>
    <name evidence="5" type="ORF">Scep_028099</name>
</gene>
<dbReference type="Proteomes" id="UP001419268">
    <property type="component" value="Unassembled WGS sequence"/>
</dbReference>
<comment type="caution">
    <text evidence="5">The sequence shown here is derived from an EMBL/GenBank/DDBJ whole genome shotgun (WGS) entry which is preliminary data.</text>
</comment>
<evidence type="ECO:0000313" key="5">
    <source>
        <dbReference type="EMBL" id="KAK9089017.1"/>
    </source>
</evidence>
<keyword evidence="3" id="KW-0804">Transcription</keyword>